<comment type="caution">
    <text evidence="4">The sequence shown here is derived from an EMBL/GenBank/DDBJ whole genome shotgun (WGS) entry which is preliminary data.</text>
</comment>
<keyword evidence="2" id="KW-0472">Membrane</keyword>
<evidence type="ECO:0000313" key="4">
    <source>
        <dbReference type="EMBL" id="KAJ3487954.1"/>
    </source>
</evidence>
<feature type="transmembrane region" description="Helical" evidence="2">
    <location>
        <begin position="83"/>
        <end position="104"/>
    </location>
</feature>
<keyword evidence="5" id="KW-1185">Reference proteome</keyword>
<sequence>MAGSGAISDAIVRGIYTYRIWRLGGPIVLIILVVITNLYVVANVLGLFSEVILFEYSLMVYHYPLAALIIEATDTIIDKLVFFTIQSGILTCIFAITCLVTYVIKPKSYISFGIYLLMPKGHELISQSCAKRHSDEPLFSAYFNALLASLNVRKSLQNPHTGLESKGLISKLITRLHPSSVMSPERRNQNIRIQIETITERRLDPPPVNPSQSKAWPDTRSLHEVVLIENSGYPKTNGKARDDSSDVSIA</sequence>
<evidence type="ECO:0000313" key="5">
    <source>
        <dbReference type="Proteomes" id="UP001212997"/>
    </source>
</evidence>
<accession>A0AAD5V7F3</accession>
<dbReference type="Proteomes" id="UP001212997">
    <property type="component" value="Unassembled WGS sequence"/>
</dbReference>
<organism evidence="4 5">
    <name type="scientific">Meripilus lineatus</name>
    <dbReference type="NCBI Taxonomy" id="2056292"/>
    <lineage>
        <taxon>Eukaryota</taxon>
        <taxon>Fungi</taxon>
        <taxon>Dikarya</taxon>
        <taxon>Basidiomycota</taxon>
        <taxon>Agaricomycotina</taxon>
        <taxon>Agaricomycetes</taxon>
        <taxon>Polyporales</taxon>
        <taxon>Meripilaceae</taxon>
        <taxon>Meripilus</taxon>
    </lineage>
</organism>
<keyword evidence="2" id="KW-1133">Transmembrane helix</keyword>
<protein>
    <recommendedName>
        <fullName evidence="3">DUF6534 domain-containing protein</fullName>
    </recommendedName>
</protein>
<feature type="transmembrane region" description="Helical" evidence="2">
    <location>
        <begin position="27"/>
        <end position="48"/>
    </location>
</feature>
<feature type="domain" description="DUF6534" evidence="3">
    <location>
        <begin position="68"/>
        <end position="155"/>
    </location>
</feature>
<dbReference type="Pfam" id="PF20152">
    <property type="entry name" value="DUF6534"/>
    <property type="match status" value="1"/>
</dbReference>
<proteinExistence type="predicted"/>
<reference evidence="4" key="1">
    <citation type="submission" date="2022-07" db="EMBL/GenBank/DDBJ databases">
        <title>Genome Sequence of Physisporinus lineatus.</title>
        <authorList>
            <person name="Buettner E."/>
        </authorList>
    </citation>
    <scope>NUCLEOTIDE SEQUENCE</scope>
    <source>
        <strain evidence="4">VT162</strain>
    </source>
</reference>
<name>A0AAD5V7F3_9APHY</name>
<dbReference type="EMBL" id="JANAWD010000078">
    <property type="protein sequence ID" value="KAJ3487954.1"/>
    <property type="molecule type" value="Genomic_DNA"/>
</dbReference>
<gene>
    <name evidence="4" type="ORF">NLI96_g3172</name>
</gene>
<evidence type="ECO:0000256" key="1">
    <source>
        <dbReference type="SAM" id="MobiDB-lite"/>
    </source>
</evidence>
<dbReference type="InterPro" id="IPR045339">
    <property type="entry name" value="DUF6534"/>
</dbReference>
<evidence type="ECO:0000259" key="3">
    <source>
        <dbReference type="Pfam" id="PF20152"/>
    </source>
</evidence>
<evidence type="ECO:0000256" key="2">
    <source>
        <dbReference type="SAM" id="Phobius"/>
    </source>
</evidence>
<dbReference type="AlphaFoldDB" id="A0AAD5V7F3"/>
<feature type="region of interest" description="Disordered" evidence="1">
    <location>
        <begin position="230"/>
        <end position="250"/>
    </location>
</feature>
<keyword evidence="2" id="KW-0812">Transmembrane</keyword>